<feature type="region of interest" description="Disordered" evidence="1">
    <location>
        <begin position="1"/>
        <end position="180"/>
    </location>
</feature>
<feature type="compositionally biased region" description="Polar residues" evidence="1">
    <location>
        <begin position="75"/>
        <end position="89"/>
    </location>
</feature>
<feature type="transmembrane region" description="Helical" evidence="2">
    <location>
        <begin position="466"/>
        <end position="495"/>
    </location>
</feature>
<feature type="compositionally biased region" description="Pro residues" evidence="1">
    <location>
        <begin position="54"/>
        <end position="67"/>
    </location>
</feature>
<feature type="transmembrane region" description="Helical" evidence="2">
    <location>
        <begin position="906"/>
        <end position="926"/>
    </location>
</feature>
<name>A0A316UE35_9BASI</name>
<feature type="compositionally biased region" description="Polar residues" evidence="1">
    <location>
        <begin position="11"/>
        <end position="20"/>
    </location>
</feature>
<dbReference type="Proteomes" id="UP000245942">
    <property type="component" value="Unassembled WGS sequence"/>
</dbReference>
<keyword evidence="2" id="KW-0812">Transmembrane</keyword>
<feature type="transmembrane region" description="Helical" evidence="2">
    <location>
        <begin position="946"/>
        <end position="970"/>
    </location>
</feature>
<dbReference type="GeneID" id="37015669"/>
<dbReference type="Pfam" id="PF25550">
    <property type="entry name" value="DUF7928"/>
    <property type="match status" value="1"/>
</dbReference>
<evidence type="ECO:0000313" key="6">
    <source>
        <dbReference type="Proteomes" id="UP000245942"/>
    </source>
</evidence>
<dbReference type="SUPFAM" id="SSF53448">
    <property type="entry name" value="Nucleotide-diphospho-sugar transferases"/>
    <property type="match status" value="1"/>
</dbReference>
<sequence length="1060" mass="117833">MTPMPNFSRPHANQLSQSVDNKNDYFGTHVAQRDGPASPARAYIPARPLRPDAPQTPPARPRRPQTPPARFQGPHTPSTRPQDPQTPLNRTYAPYTPTTLRYGPPTPAPSSYTPAQKSSPYTPRRSLPYVPRQSSSPYTPGQSSSPDTPGDSSGPDTPTHPAGPETPTKSSGPGVGTMWALSYGDRRDESSNSLNSSFCSKGNLATSQRETAHEIMAEALYRFADKERFFSDAPEVWNGVALRFAKGRYVSCPQDDARLRPWIAALATLKVTASVTITSNVINAIISSLSDDAEELALSAENRIQVVETMAHLHDAKKAQGAAVVRSEGRLIVWADKVEELMAAAKEVEAKMVQYIWQRATAPSPLPPQDGFNVSISTVLESDWSSLGRIEGVRLGPGGEKLVTSKVSDEKGMDDPEALETHQERSTVMIAPVLHGLAIAMDLVICSLTLRALASQTATDGTYLRWSIAVVVPAIFVVVLFLSDSILTGLCMLVGPVRQMNVNTKYYSSVAPKRMTTALPHITIQIPVYKEPLKTVLAPTIESVNRAIQTYELQGGTASILVSEDGLLLVDDKERSKRLEFYDLHHIAWVARPGHNVDGFERRGRFKKASNLNFTCSLSLAVERLMADKRPNTSFSDWSLAKENALYEACLEEALAQAHPLAEASGNIRIGELILLIDCDTRVPQDCFLDAASEMSQCPEVAILQHCSGVMFASERNNYFEQGIGFFTRNVNLSISYCVANGDTAPFMGHNAFLRWSALQETAAADPDDGVKKIWAEWTVSEDFEMSMRLLIAGYITRWATYSNSAFLEGVSLTAQDELNRWQKYAFGVSELLFNPIHKWLYKGPFTPLFRKYMWVKEIPTHAKFASASYMFSYYGIACAFPLTAGLIIVQSWFAPVLDQAFIRPFQVWVSVIIVFSGLGNLSYIVAKYRARTHGFFESVKEHVTWLFFMLLFFNGISYHVMTALLAHLFSYNMTWGSTLKSLEDSHFFRELPAICRRNWVMLLLCTIIIAGSGVLLSDLLPIEWQAHGGFFVFWPLFVLYPGHILYHLLLNPQLLRFSF</sequence>
<dbReference type="STRING" id="1684307.A0A316UE35"/>
<evidence type="ECO:0000259" key="4">
    <source>
        <dbReference type="Pfam" id="PF25550"/>
    </source>
</evidence>
<keyword evidence="2" id="KW-1133">Transmembrane helix</keyword>
<feature type="transmembrane region" description="Helical" evidence="2">
    <location>
        <begin position="1000"/>
        <end position="1018"/>
    </location>
</feature>
<dbReference type="AlphaFoldDB" id="A0A316UE35"/>
<evidence type="ECO:0000256" key="2">
    <source>
        <dbReference type="SAM" id="Phobius"/>
    </source>
</evidence>
<feature type="domain" description="Glycosyltransferase 2-like" evidence="3">
    <location>
        <begin position="673"/>
        <end position="888"/>
    </location>
</feature>
<feature type="transmembrane region" description="Helical" evidence="2">
    <location>
        <begin position="1030"/>
        <end position="1050"/>
    </location>
</feature>
<dbReference type="PANTHER" id="PTHR35408">
    <property type="entry name" value="CHROMOSOME 15, WHOLE GENOME SHOTGUN SEQUENCE"/>
    <property type="match status" value="1"/>
</dbReference>
<organism evidence="5 6">
    <name type="scientific">Pseudomicrostroma glucosiphilum</name>
    <dbReference type="NCBI Taxonomy" id="1684307"/>
    <lineage>
        <taxon>Eukaryota</taxon>
        <taxon>Fungi</taxon>
        <taxon>Dikarya</taxon>
        <taxon>Basidiomycota</taxon>
        <taxon>Ustilaginomycotina</taxon>
        <taxon>Exobasidiomycetes</taxon>
        <taxon>Microstromatales</taxon>
        <taxon>Microstromatales incertae sedis</taxon>
        <taxon>Pseudomicrostroma</taxon>
    </lineage>
</organism>
<dbReference type="InterPro" id="IPR057688">
    <property type="entry name" value="DUF7928"/>
</dbReference>
<accession>A0A316UE35</accession>
<feature type="transmembrane region" description="Helical" evidence="2">
    <location>
        <begin position="433"/>
        <end position="454"/>
    </location>
</feature>
<protein>
    <submittedName>
        <fullName evidence="5">Uncharacterized protein</fullName>
    </submittedName>
</protein>
<proteinExistence type="predicted"/>
<reference evidence="5 6" key="1">
    <citation type="journal article" date="2018" name="Mol. Biol. Evol.">
        <title>Broad Genomic Sampling Reveals a Smut Pathogenic Ancestry of the Fungal Clade Ustilaginomycotina.</title>
        <authorList>
            <person name="Kijpornyongpan T."/>
            <person name="Mondo S.J."/>
            <person name="Barry K."/>
            <person name="Sandor L."/>
            <person name="Lee J."/>
            <person name="Lipzen A."/>
            <person name="Pangilinan J."/>
            <person name="LaButti K."/>
            <person name="Hainaut M."/>
            <person name="Henrissat B."/>
            <person name="Grigoriev I.V."/>
            <person name="Spatafora J.W."/>
            <person name="Aime M.C."/>
        </authorList>
    </citation>
    <scope>NUCLEOTIDE SEQUENCE [LARGE SCALE GENOMIC DNA]</scope>
    <source>
        <strain evidence="5 6">MCA 4718</strain>
    </source>
</reference>
<dbReference type="RefSeq" id="XP_025350639.1">
    <property type="nucleotide sequence ID" value="XM_025493935.1"/>
</dbReference>
<dbReference type="PANTHER" id="PTHR35408:SF3">
    <property type="entry name" value="GLYCOSYLTRANSFERASE 2-LIKE DOMAIN-CONTAINING PROTEIN"/>
    <property type="match status" value="1"/>
</dbReference>
<dbReference type="OrthoDB" id="38531at2759"/>
<dbReference type="Pfam" id="PF13632">
    <property type="entry name" value="Glyco_trans_2_3"/>
    <property type="match status" value="1"/>
</dbReference>
<gene>
    <name evidence="5" type="ORF">BCV69DRAFT_295815</name>
</gene>
<feature type="domain" description="DUF7928" evidence="4">
    <location>
        <begin position="212"/>
        <end position="362"/>
    </location>
</feature>
<evidence type="ECO:0000259" key="3">
    <source>
        <dbReference type="Pfam" id="PF13632"/>
    </source>
</evidence>
<evidence type="ECO:0000256" key="1">
    <source>
        <dbReference type="SAM" id="MobiDB-lite"/>
    </source>
</evidence>
<evidence type="ECO:0000313" key="5">
    <source>
        <dbReference type="EMBL" id="PWN23479.1"/>
    </source>
</evidence>
<feature type="compositionally biased region" description="Low complexity" evidence="1">
    <location>
        <begin position="134"/>
        <end position="159"/>
    </location>
</feature>
<dbReference type="InterPro" id="IPR001173">
    <property type="entry name" value="Glyco_trans_2-like"/>
</dbReference>
<keyword evidence="6" id="KW-1185">Reference proteome</keyword>
<keyword evidence="2" id="KW-0472">Membrane</keyword>
<dbReference type="InterPro" id="IPR029044">
    <property type="entry name" value="Nucleotide-diphossugar_trans"/>
</dbReference>
<dbReference type="Gene3D" id="3.90.550.10">
    <property type="entry name" value="Spore Coat Polysaccharide Biosynthesis Protein SpsA, Chain A"/>
    <property type="match status" value="1"/>
</dbReference>
<feature type="transmembrane region" description="Helical" evidence="2">
    <location>
        <begin position="872"/>
        <end position="894"/>
    </location>
</feature>
<dbReference type="EMBL" id="KZ819321">
    <property type="protein sequence ID" value="PWN23479.1"/>
    <property type="molecule type" value="Genomic_DNA"/>
</dbReference>